<keyword evidence="2" id="KW-1185">Reference proteome</keyword>
<proteinExistence type="predicted"/>
<evidence type="ECO:0000313" key="2">
    <source>
        <dbReference type="Proteomes" id="UP000037688"/>
    </source>
</evidence>
<protein>
    <submittedName>
        <fullName evidence="1">Uncharacterized protein</fullName>
    </submittedName>
</protein>
<accession>A0A0M9BSL8</accession>
<dbReference type="RefSeq" id="WP_053779022.1">
    <property type="nucleotide sequence ID" value="NZ_LITU01000008.1"/>
</dbReference>
<sequence length="111" mass="12485">MEKKRKNVHQQMLKAGNARKRAVKTTVLAAGLMTHVLAGNAIDYKADDVYKGDSISYFQHFFGMEKASADPDDIGYLLRTETGSNHRRSTYDPGSCAALHRIRELIYYAFA</sequence>
<evidence type="ECO:0000313" key="1">
    <source>
        <dbReference type="EMBL" id="KOY18330.1"/>
    </source>
</evidence>
<organism evidence="1 2">
    <name type="scientific">Paenibacillus xylanivorans</name>
    <dbReference type="NCBI Taxonomy" id="1705561"/>
    <lineage>
        <taxon>Bacteria</taxon>
        <taxon>Bacillati</taxon>
        <taxon>Bacillota</taxon>
        <taxon>Bacilli</taxon>
        <taxon>Bacillales</taxon>
        <taxon>Paenibacillaceae</taxon>
        <taxon>Paenibacillus</taxon>
    </lineage>
</organism>
<reference evidence="1 2" key="1">
    <citation type="submission" date="2015-08" db="EMBL/GenBank/DDBJ databases">
        <title>Draft genome sequence of cellulolytic and xylanolytic Paenibacillus sp. A59, isolated from a decaying forest soil from Patagonia, Argentina.</title>
        <authorList>
            <person name="Ghio S."/>
            <person name="Caceres A.M."/>
            <person name="Talia P."/>
            <person name="Grasso D."/>
            <person name="Campos E."/>
        </authorList>
    </citation>
    <scope>NUCLEOTIDE SEQUENCE [LARGE SCALE GENOMIC DNA]</scope>
    <source>
        <strain evidence="1 2">A59</strain>
    </source>
</reference>
<dbReference type="AlphaFoldDB" id="A0A0M9BSL8"/>
<name>A0A0M9BSL8_9BACL</name>
<dbReference type="EMBL" id="LITU01000008">
    <property type="protein sequence ID" value="KOY18330.1"/>
    <property type="molecule type" value="Genomic_DNA"/>
</dbReference>
<gene>
    <name evidence="1" type="ORF">AMS66_00770</name>
</gene>
<dbReference type="PATRIC" id="fig|1705561.3.peg.1250"/>
<comment type="caution">
    <text evidence="1">The sequence shown here is derived from an EMBL/GenBank/DDBJ whole genome shotgun (WGS) entry which is preliminary data.</text>
</comment>
<dbReference type="Proteomes" id="UP000037688">
    <property type="component" value="Unassembled WGS sequence"/>
</dbReference>